<dbReference type="PROSITE" id="PS50994">
    <property type="entry name" value="INTEGRASE"/>
    <property type="match status" value="1"/>
</dbReference>
<name>A0A8S4EVZ0_PLUXY</name>
<comment type="caution">
    <text evidence="3">The sequence shown here is derived from an EMBL/GenBank/DDBJ whole genome shotgun (WGS) entry which is preliminary data.</text>
</comment>
<keyword evidence="4" id="KW-1185">Reference proteome</keyword>
<feature type="compositionally biased region" description="Polar residues" evidence="1">
    <location>
        <begin position="270"/>
        <end position="281"/>
    </location>
</feature>
<accession>A0A8S4EVZ0</accession>
<evidence type="ECO:0000256" key="1">
    <source>
        <dbReference type="SAM" id="MobiDB-lite"/>
    </source>
</evidence>
<dbReference type="GO" id="GO:0003676">
    <property type="term" value="F:nucleic acid binding"/>
    <property type="evidence" value="ECO:0007669"/>
    <property type="project" value="InterPro"/>
</dbReference>
<gene>
    <name evidence="3" type="ORF">PLXY2_LOCUS6871</name>
</gene>
<dbReference type="InterPro" id="IPR001584">
    <property type="entry name" value="Integrase_cat-core"/>
</dbReference>
<dbReference type="Pfam" id="PF18701">
    <property type="entry name" value="DUF5641"/>
    <property type="match status" value="1"/>
</dbReference>
<dbReference type="PANTHER" id="PTHR47331">
    <property type="entry name" value="PHD-TYPE DOMAIN-CONTAINING PROTEIN"/>
    <property type="match status" value="1"/>
</dbReference>
<evidence type="ECO:0000313" key="3">
    <source>
        <dbReference type="EMBL" id="CAG9119599.1"/>
    </source>
</evidence>
<dbReference type="Proteomes" id="UP000653454">
    <property type="component" value="Unassembled WGS sequence"/>
</dbReference>
<dbReference type="InterPro" id="IPR036397">
    <property type="entry name" value="RNaseH_sf"/>
</dbReference>
<dbReference type="PANTHER" id="PTHR47331:SF1">
    <property type="entry name" value="GAG-LIKE PROTEIN"/>
    <property type="match status" value="1"/>
</dbReference>
<feature type="region of interest" description="Disordered" evidence="1">
    <location>
        <begin position="253"/>
        <end position="281"/>
    </location>
</feature>
<dbReference type="InterPro" id="IPR012337">
    <property type="entry name" value="RNaseH-like_sf"/>
</dbReference>
<organism evidence="3 4">
    <name type="scientific">Plutella xylostella</name>
    <name type="common">Diamondback moth</name>
    <name type="synonym">Plutella maculipennis</name>
    <dbReference type="NCBI Taxonomy" id="51655"/>
    <lineage>
        <taxon>Eukaryota</taxon>
        <taxon>Metazoa</taxon>
        <taxon>Ecdysozoa</taxon>
        <taxon>Arthropoda</taxon>
        <taxon>Hexapoda</taxon>
        <taxon>Insecta</taxon>
        <taxon>Pterygota</taxon>
        <taxon>Neoptera</taxon>
        <taxon>Endopterygota</taxon>
        <taxon>Lepidoptera</taxon>
        <taxon>Glossata</taxon>
        <taxon>Ditrysia</taxon>
        <taxon>Yponomeutoidea</taxon>
        <taxon>Plutellidae</taxon>
        <taxon>Plutella</taxon>
    </lineage>
</organism>
<evidence type="ECO:0000313" key="4">
    <source>
        <dbReference type="Proteomes" id="UP000653454"/>
    </source>
</evidence>
<dbReference type="SUPFAM" id="SSF53098">
    <property type="entry name" value="Ribonuclease H-like"/>
    <property type="match status" value="1"/>
</dbReference>
<reference evidence="3" key="1">
    <citation type="submission" date="2020-11" db="EMBL/GenBank/DDBJ databases">
        <authorList>
            <person name="Whiteford S."/>
        </authorList>
    </citation>
    <scope>NUCLEOTIDE SEQUENCE</scope>
</reference>
<feature type="domain" description="Integrase catalytic" evidence="2">
    <location>
        <begin position="21"/>
        <end position="198"/>
    </location>
</feature>
<protein>
    <submittedName>
        <fullName evidence="3">(diamondback moth) hypothetical protein</fullName>
    </submittedName>
</protein>
<sequence>MKKAKPSSPATGDLPGARLAHHVRPFTYTGLDYFGPLEVTVGRHREKRYVALYTCMTTRAVHLEVAASLSADSTIATLRRLIARRGCPTELWSDNATGFKAADKELTEAATEALQEEAARRHIMWRFIPPASPFMGGAWERMVRTVKDALRATLHEKYPSDETLSTLLAEVESTVNSRPLTHVAVSPDDPVALTPNLLLIGPNCHVPTPGIFSEEDDHARQHWRRAQRLADVFWQRWMQECLPLLRRSATWSSCATPTTPATPGPEDESQLSTQGRTTSCESSTSLRATGTCCVDQRRGSSCCQ</sequence>
<dbReference type="AlphaFoldDB" id="A0A8S4EVZ0"/>
<dbReference type="GO" id="GO:0015074">
    <property type="term" value="P:DNA integration"/>
    <property type="evidence" value="ECO:0007669"/>
    <property type="project" value="InterPro"/>
</dbReference>
<dbReference type="InterPro" id="IPR040676">
    <property type="entry name" value="DUF5641"/>
</dbReference>
<dbReference type="EMBL" id="CAJHNJ030000022">
    <property type="protein sequence ID" value="CAG9119599.1"/>
    <property type="molecule type" value="Genomic_DNA"/>
</dbReference>
<proteinExistence type="predicted"/>
<dbReference type="Gene3D" id="3.30.420.10">
    <property type="entry name" value="Ribonuclease H-like superfamily/Ribonuclease H"/>
    <property type="match status" value="1"/>
</dbReference>
<evidence type="ECO:0000259" key="2">
    <source>
        <dbReference type="PROSITE" id="PS50994"/>
    </source>
</evidence>